<feature type="transmembrane region" description="Helical" evidence="1">
    <location>
        <begin position="126"/>
        <end position="149"/>
    </location>
</feature>
<sequence>MYIEISPLRTLLVLLVTILFLVVASSLGVAWFIVNAPIREIPVWINLFNLNLEANIPTLFSSLQLLLAAVLLAGIAYGHRKQQESFHLWYVLATIFVFLAIDETAALHENLTVYVRTTLGTSGYFYYAWVIPYGIIAALVAGLFARFLIRLPRRSGLYFAGSGTLYLAGALGVEMLGGKYISSPGAEELTYTIIYTLEESLEMVGIAFFIYALLDYVTREFVQLNYSIRHGS</sequence>
<dbReference type="AlphaFoldDB" id="A0A3C1KN84"/>
<feature type="transmembrane region" description="Helical" evidence="1">
    <location>
        <begin position="156"/>
        <end position="173"/>
    </location>
</feature>
<keyword evidence="1" id="KW-0812">Transmembrane</keyword>
<keyword evidence="1" id="KW-0472">Membrane</keyword>
<keyword evidence="1" id="KW-1133">Transmembrane helix</keyword>
<feature type="transmembrane region" description="Helical" evidence="1">
    <location>
        <begin position="12"/>
        <end position="34"/>
    </location>
</feature>
<dbReference type="STRING" id="1121937.GCA_000423125_01515"/>
<evidence type="ECO:0000313" key="2">
    <source>
        <dbReference type="EMBL" id="HAN27938.1"/>
    </source>
</evidence>
<evidence type="ECO:0000313" key="3">
    <source>
        <dbReference type="Proteomes" id="UP000259273"/>
    </source>
</evidence>
<feature type="transmembrane region" description="Helical" evidence="1">
    <location>
        <begin position="193"/>
        <end position="214"/>
    </location>
</feature>
<dbReference type="EMBL" id="DMND01000130">
    <property type="protein sequence ID" value="HAN27938.1"/>
    <property type="molecule type" value="Genomic_DNA"/>
</dbReference>
<feature type="transmembrane region" description="Helical" evidence="1">
    <location>
        <begin position="88"/>
        <end position="106"/>
    </location>
</feature>
<organism evidence="2 3">
    <name type="scientific">Haliea salexigens</name>
    <dbReference type="NCBI Taxonomy" id="287487"/>
    <lineage>
        <taxon>Bacteria</taxon>
        <taxon>Pseudomonadati</taxon>
        <taxon>Pseudomonadota</taxon>
        <taxon>Gammaproteobacteria</taxon>
        <taxon>Cellvibrionales</taxon>
        <taxon>Halieaceae</taxon>
        <taxon>Haliea</taxon>
    </lineage>
</organism>
<evidence type="ECO:0000256" key="1">
    <source>
        <dbReference type="SAM" id="Phobius"/>
    </source>
</evidence>
<comment type="caution">
    <text evidence="2">The sequence shown here is derived from an EMBL/GenBank/DDBJ whole genome shotgun (WGS) entry which is preliminary data.</text>
</comment>
<dbReference type="Proteomes" id="UP000259273">
    <property type="component" value="Unassembled WGS sequence"/>
</dbReference>
<gene>
    <name evidence="2" type="ORF">DCP75_09520</name>
</gene>
<protein>
    <submittedName>
        <fullName evidence="2">Uncharacterized protein</fullName>
    </submittedName>
</protein>
<feature type="transmembrane region" description="Helical" evidence="1">
    <location>
        <begin position="54"/>
        <end position="76"/>
    </location>
</feature>
<dbReference type="RefSeq" id="WP_286996448.1">
    <property type="nucleotide sequence ID" value="NZ_JBLIAR010000029.1"/>
</dbReference>
<name>A0A3C1KN84_9GAMM</name>
<reference evidence="2 3" key="1">
    <citation type="journal article" date="2018" name="Nat. Biotechnol.">
        <title>A standardized bacterial taxonomy based on genome phylogeny substantially revises the tree of life.</title>
        <authorList>
            <person name="Parks D.H."/>
            <person name="Chuvochina M."/>
            <person name="Waite D.W."/>
            <person name="Rinke C."/>
            <person name="Skarshewski A."/>
            <person name="Chaumeil P.A."/>
            <person name="Hugenholtz P."/>
        </authorList>
    </citation>
    <scope>NUCLEOTIDE SEQUENCE [LARGE SCALE GENOMIC DNA]</scope>
    <source>
        <strain evidence="2">UBA9158</strain>
    </source>
</reference>
<proteinExistence type="predicted"/>
<accession>A0A3C1KN84</accession>